<evidence type="ECO:0000313" key="4">
    <source>
        <dbReference type="Proteomes" id="UP000321621"/>
    </source>
</evidence>
<evidence type="ECO:0000313" key="2">
    <source>
        <dbReference type="EMBL" id="TXJ92226.1"/>
    </source>
</evidence>
<organism evidence="1 3">
    <name type="scientific">Flagellimonas pelagia</name>
    <dbReference type="NCBI Taxonomy" id="2306998"/>
    <lineage>
        <taxon>Bacteria</taxon>
        <taxon>Pseudomonadati</taxon>
        <taxon>Bacteroidota</taxon>
        <taxon>Flavobacteriia</taxon>
        <taxon>Flavobacteriales</taxon>
        <taxon>Flavobacteriaceae</taxon>
        <taxon>Flagellimonas</taxon>
    </lineage>
</organism>
<accession>A0A3A1NEB2</accession>
<sequence length="136" mass="15845">MSKVPVFLFSILLMVSCGKPVKKYEDYDEDDFTEVQGIVIKVDRNYSYLKEDIRNVYYIYNLGKERPDIGYELNCPFLPMEGEPAIILVNRNEKDVTFMARSGIIDEEEEVLLQYLEKCDQMGGGYYGLDEQKLNK</sequence>
<name>A0A3A1NEB2_9FLAO</name>
<dbReference type="OrthoDB" id="1432066at2"/>
<reference evidence="1 3" key="1">
    <citation type="submission" date="2018-08" db="EMBL/GenBank/DDBJ databases">
        <title>Proposal of Muricauda 72 sp.nov. and Muricauda NH166 sp.nov., isolated from seawater.</title>
        <authorList>
            <person name="Cheng H."/>
            <person name="Wu Y.-H."/>
            <person name="Guo L.-L."/>
            <person name="Xu X.-W."/>
        </authorList>
    </citation>
    <scope>NUCLEOTIDE SEQUENCE [LARGE SCALE GENOMIC DNA]</scope>
    <source>
        <strain evidence="1 3">72</strain>
    </source>
</reference>
<dbReference type="RefSeq" id="WP_119648500.1">
    <property type="nucleotide sequence ID" value="NZ_QXFI01000033.1"/>
</dbReference>
<dbReference type="AlphaFoldDB" id="A0A3A1NEB2"/>
<gene>
    <name evidence="1" type="ORF">D2V05_15590</name>
    <name evidence="2" type="ORF">FQ017_15455</name>
</gene>
<proteinExistence type="predicted"/>
<dbReference type="EMBL" id="QXFI01000033">
    <property type="protein sequence ID" value="RIV43027.1"/>
    <property type="molecule type" value="Genomic_DNA"/>
</dbReference>
<dbReference type="Proteomes" id="UP000321621">
    <property type="component" value="Unassembled WGS sequence"/>
</dbReference>
<comment type="caution">
    <text evidence="1">The sequence shown here is derived from an EMBL/GenBank/DDBJ whole genome shotgun (WGS) entry which is preliminary data.</text>
</comment>
<evidence type="ECO:0000313" key="1">
    <source>
        <dbReference type="EMBL" id="RIV43027.1"/>
    </source>
</evidence>
<protein>
    <recommendedName>
        <fullName evidence="5">Lipoprotein</fullName>
    </recommendedName>
</protein>
<reference evidence="2 4" key="2">
    <citation type="submission" date="2019-07" db="EMBL/GenBank/DDBJ databases">
        <title>Draft genome of two Muricauda strains isolated from deep sea.</title>
        <authorList>
            <person name="Sun C."/>
        </authorList>
    </citation>
    <scope>NUCLEOTIDE SEQUENCE [LARGE SCALE GENOMIC DNA]</scope>
    <source>
        <strain evidence="2 4">72</strain>
    </source>
</reference>
<dbReference type="Proteomes" id="UP000266691">
    <property type="component" value="Unassembled WGS sequence"/>
</dbReference>
<keyword evidence="4" id="KW-1185">Reference proteome</keyword>
<dbReference type="EMBL" id="VNWK01000033">
    <property type="protein sequence ID" value="TXJ92226.1"/>
    <property type="molecule type" value="Genomic_DNA"/>
</dbReference>
<evidence type="ECO:0000313" key="3">
    <source>
        <dbReference type="Proteomes" id="UP000266691"/>
    </source>
</evidence>
<evidence type="ECO:0008006" key="5">
    <source>
        <dbReference type="Google" id="ProtNLM"/>
    </source>
</evidence>
<dbReference type="PROSITE" id="PS51257">
    <property type="entry name" value="PROKAR_LIPOPROTEIN"/>
    <property type="match status" value="1"/>
</dbReference>